<keyword evidence="1" id="KW-1133">Transmembrane helix</keyword>
<name>A0A2P2NI76_RHIMU</name>
<feature type="transmembrane region" description="Helical" evidence="1">
    <location>
        <begin position="20"/>
        <end position="41"/>
    </location>
</feature>
<keyword evidence="1" id="KW-0472">Membrane</keyword>
<dbReference type="AlphaFoldDB" id="A0A2P2NI76"/>
<keyword evidence="1" id="KW-0812">Transmembrane</keyword>
<reference evidence="2" key="1">
    <citation type="submission" date="2018-02" db="EMBL/GenBank/DDBJ databases">
        <title>Rhizophora mucronata_Transcriptome.</title>
        <authorList>
            <person name="Meera S.P."/>
            <person name="Sreeshan A."/>
            <person name="Augustine A."/>
        </authorList>
    </citation>
    <scope>NUCLEOTIDE SEQUENCE</scope>
    <source>
        <tissue evidence="2">Leaf</tissue>
    </source>
</reference>
<evidence type="ECO:0000313" key="2">
    <source>
        <dbReference type="EMBL" id="MBX42192.1"/>
    </source>
</evidence>
<evidence type="ECO:0000256" key="1">
    <source>
        <dbReference type="SAM" id="Phobius"/>
    </source>
</evidence>
<proteinExistence type="predicted"/>
<dbReference type="EMBL" id="GGEC01061708">
    <property type="protein sequence ID" value="MBX42192.1"/>
    <property type="molecule type" value="Transcribed_RNA"/>
</dbReference>
<accession>A0A2P2NI76</accession>
<sequence>MWRLYYLLFPLPSSPPPPPSVSIVYTFGCFILSHPIGWFLFLRPLDQGKKEGLDEFFCIFNWIYLDQMGRILATEKMD</sequence>
<protein>
    <submittedName>
        <fullName evidence="2">Uncharacterized protein</fullName>
    </submittedName>
</protein>
<organism evidence="2">
    <name type="scientific">Rhizophora mucronata</name>
    <name type="common">Asiatic mangrove</name>
    <dbReference type="NCBI Taxonomy" id="61149"/>
    <lineage>
        <taxon>Eukaryota</taxon>
        <taxon>Viridiplantae</taxon>
        <taxon>Streptophyta</taxon>
        <taxon>Embryophyta</taxon>
        <taxon>Tracheophyta</taxon>
        <taxon>Spermatophyta</taxon>
        <taxon>Magnoliopsida</taxon>
        <taxon>eudicotyledons</taxon>
        <taxon>Gunneridae</taxon>
        <taxon>Pentapetalae</taxon>
        <taxon>rosids</taxon>
        <taxon>fabids</taxon>
        <taxon>Malpighiales</taxon>
        <taxon>Rhizophoraceae</taxon>
        <taxon>Rhizophora</taxon>
    </lineage>
</organism>